<dbReference type="PATRIC" id="fig|156976.3.peg.954"/>
<dbReference type="KEGG" id="crie:AK829_04805"/>
<dbReference type="PANTHER" id="PTHR41259:SF1">
    <property type="entry name" value="DOUBLE-STRAND BREAK REPAIR RAD50 ATPASE, PUTATIVE-RELATED"/>
    <property type="match status" value="1"/>
</dbReference>
<protein>
    <recommendedName>
        <fullName evidence="3">RecF/RecN/SMC N-terminal domain-containing protein</fullName>
    </recommendedName>
</protein>
<gene>
    <name evidence="4" type="ORF">AK829_04805</name>
</gene>
<dbReference type="Proteomes" id="UP000060016">
    <property type="component" value="Chromosome"/>
</dbReference>
<name>A0A0K1RB30_9CORY</name>
<dbReference type="PANTHER" id="PTHR41259">
    <property type="entry name" value="DOUBLE-STRAND BREAK REPAIR RAD50 ATPASE, PUTATIVE-RELATED"/>
    <property type="match status" value="1"/>
</dbReference>
<dbReference type="SUPFAM" id="SSF52540">
    <property type="entry name" value="P-loop containing nucleoside triphosphate hydrolases"/>
    <property type="match status" value="1"/>
</dbReference>
<feature type="coiled-coil region" evidence="1">
    <location>
        <begin position="663"/>
        <end position="728"/>
    </location>
</feature>
<evidence type="ECO:0000313" key="4">
    <source>
        <dbReference type="EMBL" id="AKV58603.1"/>
    </source>
</evidence>
<accession>A0A0K1RB30</accession>
<dbReference type="Gene3D" id="3.40.50.300">
    <property type="entry name" value="P-loop containing nucleotide triphosphate hydrolases"/>
    <property type="match status" value="2"/>
</dbReference>
<sequence length="878" mass="94911">MQIHALELTNFRAVEHLRLDELPERGVIVIHGENEAGKSTILDAIDLVLNQRHGSKRKEVKAVAPAGRDVGPEVQLTATVGDTTFTVHKRWMKSPMSELRITVPAHKNFSGREADDQLEHLLDQHLDRELAETLFLRQGELDPGLQAAGIASITAALEEESGTQAAGVEDTALMAAVEEEYARYWDARGKPKAAFTAKKTAADEAAEEHTRLRDQEAQLSRYVEEVARKQEEIAQAKAELPAAEEEVETREAEARQARELGERVEAAAETLRQATVTLTRAEGDVQQREALQERVTALRAEAESLAAQLEPAREAAETEGARLEELVAQREVAKKRVSDARVATKRAARVCDLVRARTELAAGNERLLRIAEAEKTYTELLEASPRRTVTDADIRAIEEAEAEVAVQQRLLEASAAKLDITATGATVVVDGEELAVDGTTSVGVFDGSELQFGDVTVVYRAAQGQRDPREAADEAKRELEELLEAVGCETLKEARDARDAHASHASALAGAKQRLDDVLAGSDIAALRSAQTALEATVEELEQELDTPADFSEAQAQEAVDAADAELAKAEQDAETAEAAAKPFADRKAAEALTVLTTRLEAKQSECADAQANLDAAETATTQDSLTIALETARAAVVEANATHESLAAQLADADPDTATLLLAGAKNRATSLQERMQSADKRIAELHSYIELAAGTAQRADLAEAKLEAATSELARTTRRAEAARLLRNTMVAHRDTARARYTAPFNDALRSHARVLFGPSVDFNFGDALDIVDRTVDGTTVALSELSGGTKEQLALLTRFAIADLVTATGDTAPVPVIVDDALGATDPERLTRMNLLFDRVGQKAQVFVLTCSPQRFDRVGAVRRYAMEELKTQQG</sequence>
<dbReference type="AlphaFoldDB" id="A0A0K1RB30"/>
<proteinExistence type="predicted"/>
<feature type="coiled-coil region" evidence="1">
    <location>
        <begin position="212"/>
        <end position="260"/>
    </location>
</feature>
<evidence type="ECO:0000256" key="2">
    <source>
        <dbReference type="SAM" id="MobiDB-lite"/>
    </source>
</evidence>
<evidence type="ECO:0000256" key="1">
    <source>
        <dbReference type="SAM" id="Coils"/>
    </source>
</evidence>
<keyword evidence="5" id="KW-1185">Reference proteome</keyword>
<dbReference type="STRING" id="156976.AK829_04805"/>
<dbReference type="EMBL" id="CP012342">
    <property type="protein sequence ID" value="AKV58603.1"/>
    <property type="molecule type" value="Genomic_DNA"/>
</dbReference>
<keyword evidence="1" id="KW-0175">Coiled coil</keyword>
<feature type="domain" description="RecF/RecN/SMC N-terminal" evidence="3">
    <location>
        <begin position="3"/>
        <end position="871"/>
    </location>
</feature>
<dbReference type="Pfam" id="PF02463">
    <property type="entry name" value="SMC_N"/>
    <property type="match status" value="1"/>
</dbReference>
<feature type="region of interest" description="Disordered" evidence="2">
    <location>
        <begin position="556"/>
        <end position="583"/>
    </location>
</feature>
<reference evidence="4 5" key="1">
    <citation type="submission" date="2015-08" db="EMBL/GenBank/DDBJ databases">
        <authorList>
            <person name="Babu N.S."/>
            <person name="Beckwith C.J."/>
            <person name="Beseler K.G."/>
            <person name="Brison A."/>
            <person name="Carone J.V."/>
            <person name="Caskin T.P."/>
            <person name="Diamond M."/>
            <person name="Durham M.E."/>
            <person name="Foxe J.M."/>
            <person name="Go M."/>
            <person name="Henderson B.A."/>
            <person name="Jones I.B."/>
            <person name="McGettigan J.A."/>
            <person name="Micheletti S.J."/>
            <person name="Nasrallah M.E."/>
            <person name="Ortiz D."/>
            <person name="Piller C.R."/>
            <person name="Privatt S.R."/>
            <person name="Schneider S.L."/>
            <person name="Sharp S."/>
            <person name="Smith T.C."/>
            <person name="Stanton J.D."/>
            <person name="Ullery H.E."/>
            <person name="Wilson R.J."/>
            <person name="Serrano M.G."/>
            <person name="Buck G."/>
            <person name="Lee V."/>
            <person name="Wang Y."/>
            <person name="Carvalho R."/>
            <person name="Voegtly L."/>
            <person name="Shi R."/>
            <person name="Duckworth R."/>
            <person name="Johnson A."/>
            <person name="Loviza R."/>
            <person name="Walstead R."/>
            <person name="Shah Z."/>
            <person name="Kiflezghi M."/>
            <person name="Wade K."/>
            <person name="Ball S.L."/>
            <person name="Bradley K.W."/>
            <person name="Asai D.J."/>
            <person name="Bowman C.A."/>
            <person name="Russell D.A."/>
            <person name="Pope W.H."/>
            <person name="Jacobs-Sera D."/>
            <person name="Hendrix R.W."/>
            <person name="Hatfull G.F."/>
        </authorList>
    </citation>
    <scope>NUCLEOTIDE SEQUENCE [LARGE SCALE GENOMIC DNA]</scope>
    <source>
        <strain evidence="4 5">PUDD_83A45</strain>
    </source>
</reference>
<dbReference type="InterPro" id="IPR003395">
    <property type="entry name" value="RecF/RecN/SMC_N"/>
</dbReference>
<organism evidence="4 5">
    <name type="scientific">Corynebacterium riegelii</name>
    <dbReference type="NCBI Taxonomy" id="156976"/>
    <lineage>
        <taxon>Bacteria</taxon>
        <taxon>Bacillati</taxon>
        <taxon>Actinomycetota</taxon>
        <taxon>Actinomycetes</taxon>
        <taxon>Mycobacteriales</taxon>
        <taxon>Corynebacteriaceae</taxon>
        <taxon>Corynebacterium</taxon>
    </lineage>
</organism>
<dbReference type="RefSeq" id="WP_052204738.1">
    <property type="nucleotide sequence ID" value="NZ_CP012342.1"/>
</dbReference>
<evidence type="ECO:0000259" key="3">
    <source>
        <dbReference type="Pfam" id="PF02463"/>
    </source>
</evidence>
<evidence type="ECO:0000313" key="5">
    <source>
        <dbReference type="Proteomes" id="UP000060016"/>
    </source>
</evidence>
<feature type="coiled-coil region" evidence="1">
    <location>
        <begin position="288"/>
        <end position="343"/>
    </location>
</feature>
<dbReference type="InterPro" id="IPR027417">
    <property type="entry name" value="P-loop_NTPase"/>
</dbReference>